<sequence length="313" mass="33908">MADTKIGNSQAISLPVGGFDEEVFVDYIVPNQPFNIAVRIESTTPVDQVTANNSVVTMLLQPIQDQDMDTILDEQDNCPRAANADQRDTDGDGVGDVCDIDDDNDGITDEVEQTLGTDPLKADTDNDGISDLDDEDPLVPNVVNVPVSDTHVDQQKEPVQANSTEIAATEDSLFAKLFAFGETGSSDEQPTDLGEPEALSANAIFEVHKLGWNTFSFETFQSDVVPVIVAWDFGDGEQSHDASTVHVFSGAGTYEVQLMVTSQDGTINEDRAFITISFFHLANPVFLAFVIVLVVILLLSLATILRPSKHETD</sequence>
<evidence type="ECO:0000259" key="7">
    <source>
        <dbReference type="PROSITE" id="PS50093"/>
    </source>
</evidence>
<dbReference type="Pfam" id="PF18884">
    <property type="entry name" value="TSP3_bac"/>
    <property type="match status" value="1"/>
</dbReference>
<evidence type="ECO:0000256" key="5">
    <source>
        <dbReference type="SAM" id="MobiDB-lite"/>
    </source>
</evidence>
<name>A0A2H0RNJ7_9BACT</name>
<evidence type="ECO:0000256" key="4">
    <source>
        <dbReference type="ARBA" id="ARBA00022837"/>
    </source>
</evidence>
<keyword evidence="6" id="KW-0812">Transmembrane</keyword>
<keyword evidence="6" id="KW-0472">Membrane</keyword>
<dbReference type="Pfam" id="PF18911">
    <property type="entry name" value="PKD_4"/>
    <property type="match status" value="1"/>
</dbReference>
<evidence type="ECO:0000313" key="9">
    <source>
        <dbReference type="Proteomes" id="UP000230084"/>
    </source>
</evidence>
<feature type="compositionally biased region" description="Acidic residues" evidence="5">
    <location>
        <begin position="98"/>
        <end position="112"/>
    </location>
</feature>
<evidence type="ECO:0000256" key="2">
    <source>
        <dbReference type="ARBA" id="ARBA00022525"/>
    </source>
</evidence>
<feature type="transmembrane region" description="Helical" evidence="6">
    <location>
        <begin position="285"/>
        <end position="305"/>
    </location>
</feature>
<evidence type="ECO:0000256" key="1">
    <source>
        <dbReference type="ARBA" id="ARBA00004613"/>
    </source>
</evidence>
<feature type="compositionally biased region" description="Acidic residues" evidence="5">
    <location>
        <begin position="125"/>
        <end position="137"/>
    </location>
</feature>
<dbReference type="SUPFAM" id="SSF103647">
    <property type="entry name" value="TSP type-3 repeat"/>
    <property type="match status" value="1"/>
</dbReference>
<evidence type="ECO:0000313" key="8">
    <source>
        <dbReference type="EMBL" id="PIR48101.1"/>
    </source>
</evidence>
<comment type="caution">
    <text evidence="8">The sequence shown here is derived from an EMBL/GenBank/DDBJ whole genome shotgun (WGS) entry which is preliminary data.</text>
</comment>
<comment type="subcellular location">
    <subcellularLocation>
        <location evidence="1">Secreted</location>
    </subcellularLocation>
</comment>
<dbReference type="InterPro" id="IPR028974">
    <property type="entry name" value="TSP_type-3_rpt"/>
</dbReference>
<dbReference type="Gene3D" id="4.10.1080.10">
    <property type="entry name" value="TSP type-3 repeat"/>
    <property type="match status" value="1"/>
</dbReference>
<dbReference type="PANTHER" id="PTHR10199">
    <property type="entry name" value="THROMBOSPONDIN"/>
    <property type="match status" value="1"/>
</dbReference>
<keyword evidence="6" id="KW-1133">Transmembrane helix</keyword>
<accession>A0A2H0RNJ7</accession>
<dbReference type="InterPro" id="IPR000601">
    <property type="entry name" value="PKD_dom"/>
</dbReference>
<dbReference type="InterPro" id="IPR059100">
    <property type="entry name" value="TSP3_bac"/>
</dbReference>
<organism evidence="8 9">
    <name type="scientific">Candidatus Uhrbacteria bacterium CG10_big_fil_rev_8_21_14_0_10_50_16</name>
    <dbReference type="NCBI Taxonomy" id="1975039"/>
    <lineage>
        <taxon>Bacteria</taxon>
        <taxon>Candidatus Uhriibacteriota</taxon>
    </lineage>
</organism>
<dbReference type="GO" id="GO:0007155">
    <property type="term" value="P:cell adhesion"/>
    <property type="evidence" value="ECO:0007669"/>
    <property type="project" value="InterPro"/>
</dbReference>
<dbReference type="PROSITE" id="PS50093">
    <property type="entry name" value="PKD"/>
    <property type="match status" value="1"/>
</dbReference>
<dbReference type="InterPro" id="IPR035986">
    <property type="entry name" value="PKD_dom_sf"/>
</dbReference>
<dbReference type="PANTHER" id="PTHR10199:SF100">
    <property type="entry name" value="THROMBOSPONDIN, ISOFORM A"/>
    <property type="match status" value="1"/>
</dbReference>
<evidence type="ECO:0000256" key="6">
    <source>
        <dbReference type="SAM" id="Phobius"/>
    </source>
</evidence>
<keyword evidence="4" id="KW-0106">Calcium</keyword>
<dbReference type="EMBL" id="PCYM01000001">
    <property type="protein sequence ID" value="PIR48101.1"/>
    <property type="molecule type" value="Genomic_DNA"/>
</dbReference>
<dbReference type="InterPro" id="IPR003367">
    <property type="entry name" value="Thrombospondin_3-like_rpt"/>
</dbReference>
<keyword evidence="2" id="KW-0964">Secreted</keyword>
<feature type="domain" description="PKD" evidence="7">
    <location>
        <begin position="226"/>
        <end position="265"/>
    </location>
</feature>
<dbReference type="SUPFAM" id="SSF49299">
    <property type="entry name" value="PKD domain"/>
    <property type="match status" value="1"/>
</dbReference>
<feature type="region of interest" description="Disordered" evidence="5">
    <location>
        <begin position="81"/>
        <end position="138"/>
    </location>
</feature>
<keyword evidence="3" id="KW-0732">Signal</keyword>
<dbReference type="InterPro" id="IPR013783">
    <property type="entry name" value="Ig-like_fold"/>
</dbReference>
<protein>
    <recommendedName>
        <fullName evidence="7">PKD domain-containing protein</fullName>
    </recommendedName>
</protein>
<dbReference type="Pfam" id="PF02412">
    <property type="entry name" value="TSP_3"/>
    <property type="match status" value="1"/>
</dbReference>
<dbReference type="CDD" id="cd00146">
    <property type="entry name" value="PKD"/>
    <property type="match status" value="1"/>
</dbReference>
<dbReference type="GO" id="GO:0005509">
    <property type="term" value="F:calcium ion binding"/>
    <property type="evidence" value="ECO:0007669"/>
    <property type="project" value="InterPro"/>
</dbReference>
<dbReference type="SMART" id="SM00089">
    <property type="entry name" value="PKD"/>
    <property type="match status" value="1"/>
</dbReference>
<dbReference type="Gene3D" id="2.60.40.10">
    <property type="entry name" value="Immunoglobulins"/>
    <property type="match status" value="1"/>
</dbReference>
<dbReference type="AlphaFoldDB" id="A0A2H0RNJ7"/>
<reference evidence="8 9" key="1">
    <citation type="submission" date="2017-09" db="EMBL/GenBank/DDBJ databases">
        <title>Depth-based differentiation of microbial function through sediment-hosted aquifers and enrichment of novel symbionts in the deep terrestrial subsurface.</title>
        <authorList>
            <person name="Probst A.J."/>
            <person name="Ladd B."/>
            <person name="Jarett J.K."/>
            <person name="Geller-Mcgrath D.E."/>
            <person name="Sieber C.M."/>
            <person name="Emerson J.B."/>
            <person name="Anantharaman K."/>
            <person name="Thomas B.C."/>
            <person name="Malmstrom R."/>
            <person name="Stieglmeier M."/>
            <person name="Klingl A."/>
            <person name="Woyke T."/>
            <person name="Ryan C.M."/>
            <person name="Banfield J.F."/>
        </authorList>
    </citation>
    <scope>NUCLEOTIDE SEQUENCE [LARGE SCALE GENOMIC DNA]</scope>
    <source>
        <strain evidence="8">CG10_big_fil_rev_8_21_14_0_10_50_16</strain>
    </source>
</reference>
<gene>
    <name evidence="8" type="ORF">COV06_01020</name>
</gene>
<proteinExistence type="predicted"/>
<evidence type="ECO:0000256" key="3">
    <source>
        <dbReference type="ARBA" id="ARBA00022729"/>
    </source>
</evidence>
<dbReference type="InterPro" id="IPR022409">
    <property type="entry name" value="PKD/Chitinase_dom"/>
</dbReference>
<dbReference type="Proteomes" id="UP000230084">
    <property type="component" value="Unassembled WGS sequence"/>
</dbReference>